<evidence type="ECO:0000313" key="3">
    <source>
        <dbReference type="Proteomes" id="UP000324585"/>
    </source>
</evidence>
<dbReference type="Proteomes" id="UP000324585">
    <property type="component" value="Unassembled WGS sequence"/>
</dbReference>
<organism evidence="2 3">
    <name type="scientific">Porphyridium purpureum</name>
    <name type="common">Red alga</name>
    <name type="synonym">Porphyridium cruentum</name>
    <dbReference type="NCBI Taxonomy" id="35688"/>
    <lineage>
        <taxon>Eukaryota</taxon>
        <taxon>Rhodophyta</taxon>
        <taxon>Bangiophyceae</taxon>
        <taxon>Porphyridiales</taxon>
        <taxon>Porphyridiaceae</taxon>
        <taxon>Porphyridium</taxon>
    </lineage>
</organism>
<accession>A0A5J4YTK5</accession>
<sequence length="855" mass="96869">MSCAFVSGSPSGSDSDDHDAASRTVFGGGGKKAGLQDKIAPLWRAWMRSRLSIDDSLDLELVRKYSAFVKEQDLCDALPGEMEAWMDSYESRVAFAVNASRPLSAQERDLNAWLHELECFTSAFAFRLRNLTPRTLRVQSRLEVSGIVSYLDQLLHDDMLWSQDFAYLCETYRRLQACSVFLPARFLDNVWPQGAQNKIERVSAEHQTLALYLNFMMRFLKLVPGARDSSRLLSEWVFERMCEKLPSASRPELDALAHFIHTHELRIPHVYLRRFAELSEFLARLKIWPNENTGQVGAIASTNVETIGMDRLMLLWLSLKARDPAEKLVQYKLLSVRDAIEHTVHLPTVQAVHSGLYMLLLLREDVLSGDNMMFARVLGYAIRSMKEWLTACTNRTDVEPTCSAEDQNQGSACGHTAVNELTRLDLKLFGVQNLVCDLLGVTAALERLSGQMVPEAYYETVIAVFERVVGRMDLLQLCQAETVLHASLMRRPDLSTQYEHISLIKMVDALLLLHPDLELVSLEQLIHLGELWAKRGFPLDATPGDHFAGAILRRLELECLAVEGREEQSTSFVGNRDPVAFLESMARAMQPMTRFQPKKQVAHLWGTVFLPQSEMWTPSELLRVASSHYFLGVQPRFPLAVCWATAVLNRLSEFWDLGVLPAFMFYIFVLRNSEPMARRVELKADVDRVVMKAFFPKEALGPHTAEEAGARGVAWKPNTWKHHAYFLHGALLRLNRLESTTAQHTISGRATMEKLHDAGRHHQVRSMHEKFEASRVQLVSLCVWVLVETPHVSLRRSHRDLLHAAAQTCGDALPEPVQNAIIDWMSGRLSEWSAESTKLLVSVIRRLAGAHRDTR</sequence>
<evidence type="ECO:0000313" key="2">
    <source>
        <dbReference type="EMBL" id="KAA8494034.1"/>
    </source>
</evidence>
<comment type="caution">
    <text evidence="2">The sequence shown here is derived from an EMBL/GenBank/DDBJ whole genome shotgun (WGS) entry which is preliminary data.</text>
</comment>
<feature type="region of interest" description="Disordered" evidence="1">
    <location>
        <begin position="1"/>
        <end position="25"/>
    </location>
</feature>
<gene>
    <name evidence="2" type="ORF">FVE85_4009</name>
</gene>
<name>A0A5J4YTK5_PORPP</name>
<proteinExistence type="predicted"/>
<reference evidence="3" key="1">
    <citation type="journal article" date="2019" name="Nat. Commun.">
        <title>Expansion of phycobilisome linker gene families in mesophilic red algae.</title>
        <authorList>
            <person name="Lee J."/>
            <person name="Kim D."/>
            <person name="Bhattacharya D."/>
            <person name="Yoon H.S."/>
        </authorList>
    </citation>
    <scope>NUCLEOTIDE SEQUENCE [LARGE SCALE GENOMIC DNA]</scope>
    <source>
        <strain evidence="3">CCMP 1328</strain>
    </source>
</reference>
<dbReference type="EMBL" id="VRMN01000005">
    <property type="protein sequence ID" value="KAA8494034.1"/>
    <property type="molecule type" value="Genomic_DNA"/>
</dbReference>
<dbReference type="AlphaFoldDB" id="A0A5J4YTK5"/>
<keyword evidence="3" id="KW-1185">Reference proteome</keyword>
<protein>
    <submittedName>
        <fullName evidence="2">Uncharacterized protein</fullName>
    </submittedName>
</protein>
<evidence type="ECO:0000256" key="1">
    <source>
        <dbReference type="SAM" id="MobiDB-lite"/>
    </source>
</evidence>